<name>A0ABC8KQ67_ERUVS</name>
<organism evidence="1 2">
    <name type="scientific">Eruca vesicaria subsp. sativa</name>
    <name type="common">Garden rocket</name>
    <name type="synonym">Eruca sativa</name>
    <dbReference type="NCBI Taxonomy" id="29727"/>
    <lineage>
        <taxon>Eukaryota</taxon>
        <taxon>Viridiplantae</taxon>
        <taxon>Streptophyta</taxon>
        <taxon>Embryophyta</taxon>
        <taxon>Tracheophyta</taxon>
        <taxon>Spermatophyta</taxon>
        <taxon>Magnoliopsida</taxon>
        <taxon>eudicotyledons</taxon>
        <taxon>Gunneridae</taxon>
        <taxon>Pentapetalae</taxon>
        <taxon>rosids</taxon>
        <taxon>malvids</taxon>
        <taxon>Brassicales</taxon>
        <taxon>Brassicaceae</taxon>
        <taxon>Brassiceae</taxon>
        <taxon>Eruca</taxon>
    </lineage>
</organism>
<dbReference type="AlphaFoldDB" id="A0ABC8KQ67"/>
<dbReference type="PANTHER" id="PTHR43690">
    <property type="entry name" value="NARDILYSIN"/>
    <property type="match status" value="1"/>
</dbReference>
<dbReference type="Proteomes" id="UP001642260">
    <property type="component" value="Unassembled WGS sequence"/>
</dbReference>
<dbReference type="PANTHER" id="PTHR43690:SF28">
    <property type="entry name" value="PEPTIDASE M16 N-TERMINAL DOMAIN-CONTAINING PROTEIN"/>
    <property type="match status" value="1"/>
</dbReference>
<gene>
    <name evidence="1" type="ORF">ERUC_LOCUS26507</name>
</gene>
<dbReference type="InterPro" id="IPR050626">
    <property type="entry name" value="Peptidase_M16"/>
</dbReference>
<evidence type="ECO:0000313" key="2">
    <source>
        <dbReference type="Proteomes" id="UP001642260"/>
    </source>
</evidence>
<dbReference type="Gene3D" id="3.30.830.10">
    <property type="entry name" value="Metalloenzyme, LuxS/M16 peptidase-like"/>
    <property type="match status" value="2"/>
</dbReference>
<proteinExistence type="predicted"/>
<reference evidence="1 2" key="1">
    <citation type="submission" date="2022-03" db="EMBL/GenBank/DDBJ databases">
        <authorList>
            <person name="Macdonald S."/>
            <person name="Ahmed S."/>
            <person name="Newling K."/>
        </authorList>
    </citation>
    <scope>NUCLEOTIDE SEQUENCE [LARGE SCALE GENOMIC DNA]</scope>
</reference>
<accession>A0ABC8KQ67</accession>
<dbReference type="EMBL" id="CAKOAT010292932">
    <property type="protein sequence ID" value="CAH8360751.1"/>
    <property type="molecule type" value="Genomic_DNA"/>
</dbReference>
<keyword evidence="2" id="KW-1185">Reference proteome</keyword>
<comment type="caution">
    <text evidence="1">The sequence shown here is derived from an EMBL/GenBank/DDBJ whole genome shotgun (WGS) entry which is preliminary data.</text>
</comment>
<sequence>MASCYLESLNYVLASTVFQGVRSKLDTEVSLSGRNCLLIEISGFLEHFISFVSTIWDIFRAFSCPSADLFLLCKQRASLNLRTKLTEPASLTNFILAEHTCKSIYAVDTMLEELNSLVFDDFSQFMSSIGTKLSVEGLLCGDLSREEADEVCEMISVIETSPLIASKDGRRDDIPLPDHDMNVCARKISDTNFVANVCYQIGEKRHIAMDTALLRLFSSFIENDIVLKLRYQKNLGYAVSAQTDDEGKIIYSFCVVSCDYNHEVLLANIEEYVRSVRLFLESVDSSVFEKHKAGIQFFGEVESLWEQLSEEDRSDDFEMSVKNCMKDISKDDVIKFYTKWFLPPARPFAICIWGCQFREEYWNSK</sequence>
<dbReference type="InterPro" id="IPR011249">
    <property type="entry name" value="Metalloenz_LuxS/M16"/>
</dbReference>
<protein>
    <submittedName>
        <fullName evidence="1">Uncharacterized protein</fullName>
    </submittedName>
</protein>
<dbReference type="SUPFAM" id="SSF63411">
    <property type="entry name" value="LuxS/MPP-like metallohydrolase"/>
    <property type="match status" value="2"/>
</dbReference>
<evidence type="ECO:0000313" key="1">
    <source>
        <dbReference type="EMBL" id="CAH8360751.1"/>
    </source>
</evidence>